<dbReference type="OrthoDB" id="467711at2"/>
<keyword evidence="8" id="KW-1185">Reference proteome</keyword>
<accession>A0A4Q7EGZ5</accession>
<gene>
    <name evidence="7" type="ORF">DYY88_03110</name>
</gene>
<protein>
    <submittedName>
        <fullName evidence="7">Prepilin-type N-terminal cleavage/methylation domain-containing protein</fullName>
    </submittedName>
</protein>
<keyword evidence="2" id="KW-0488">Methylation</keyword>
<dbReference type="NCBIfam" id="TIGR02532">
    <property type="entry name" value="IV_pilin_GFxxxE"/>
    <property type="match status" value="1"/>
</dbReference>
<feature type="transmembrane region" description="Helical" evidence="6">
    <location>
        <begin position="21"/>
        <end position="46"/>
    </location>
</feature>
<evidence type="ECO:0000256" key="3">
    <source>
        <dbReference type="ARBA" id="ARBA00022692"/>
    </source>
</evidence>
<evidence type="ECO:0000313" key="8">
    <source>
        <dbReference type="Proteomes" id="UP000292459"/>
    </source>
</evidence>
<dbReference type="InterPro" id="IPR031975">
    <property type="entry name" value="Pilin_GH"/>
</dbReference>
<name>A0A4Q7EGZ5_9CYAN</name>
<dbReference type="SUPFAM" id="SSF54523">
    <property type="entry name" value="Pili subunits"/>
    <property type="match status" value="1"/>
</dbReference>
<dbReference type="InterPro" id="IPR045584">
    <property type="entry name" value="Pilin-like"/>
</dbReference>
<organism evidence="7 8">
    <name type="scientific">Leptolyngbya iicbica LK</name>
    <dbReference type="NCBI Taxonomy" id="2294035"/>
    <lineage>
        <taxon>Bacteria</taxon>
        <taxon>Bacillati</taxon>
        <taxon>Cyanobacteriota</taxon>
        <taxon>Cyanophyceae</taxon>
        <taxon>Leptolyngbyales</taxon>
        <taxon>Leptolyngbyaceae</taxon>
        <taxon>Leptolyngbya group</taxon>
        <taxon>Leptolyngbya</taxon>
        <taxon>Leptolyngbya iicbica</taxon>
    </lineage>
</organism>
<dbReference type="Pfam" id="PF16734">
    <property type="entry name" value="Pilin_GH"/>
    <property type="match status" value="1"/>
</dbReference>
<dbReference type="Gene3D" id="3.30.700.10">
    <property type="entry name" value="Glycoprotein, Type 4 Pilin"/>
    <property type="match status" value="1"/>
</dbReference>
<dbReference type="PANTHER" id="PTHR30093">
    <property type="entry name" value="GENERAL SECRETION PATHWAY PROTEIN G"/>
    <property type="match status" value="1"/>
</dbReference>
<evidence type="ECO:0000256" key="1">
    <source>
        <dbReference type="ARBA" id="ARBA00004167"/>
    </source>
</evidence>
<keyword evidence="3 6" id="KW-0812">Transmembrane</keyword>
<dbReference type="EMBL" id="QVFV01000001">
    <property type="protein sequence ID" value="RZM82258.1"/>
    <property type="molecule type" value="Genomic_DNA"/>
</dbReference>
<evidence type="ECO:0000256" key="4">
    <source>
        <dbReference type="ARBA" id="ARBA00022989"/>
    </source>
</evidence>
<comment type="subcellular location">
    <subcellularLocation>
        <location evidence="1">Membrane</location>
        <topology evidence="1">Single-pass membrane protein</topology>
    </subcellularLocation>
</comment>
<evidence type="ECO:0000256" key="5">
    <source>
        <dbReference type="ARBA" id="ARBA00023136"/>
    </source>
</evidence>
<reference evidence="7 8" key="1">
    <citation type="submission" date="2018-11" db="EMBL/GenBank/DDBJ databases">
        <title>Whole genome sequencing of an environmental sample.</title>
        <authorList>
            <person name="Sarangi A.N."/>
            <person name="Singh D."/>
            <person name="Tripathy S."/>
        </authorList>
    </citation>
    <scope>NUCLEOTIDE SEQUENCE [LARGE SCALE GENOMIC DNA]</scope>
    <source>
        <strain evidence="7 8">Lakshadweep</strain>
    </source>
</reference>
<comment type="caution">
    <text evidence="7">The sequence shown here is derived from an EMBL/GenBank/DDBJ whole genome shotgun (WGS) entry which is preliminary data.</text>
</comment>
<dbReference type="AlphaFoldDB" id="A0A4Q7EGZ5"/>
<dbReference type="InterPro" id="IPR012902">
    <property type="entry name" value="N_methyl_site"/>
</dbReference>
<keyword evidence="5 6" id="KW-0472">Membrane</keyword>
<dbReference type="PROSITE" id="PS00409">
    <property type="entry name" value="PROKAR_NTER_METHYL"/>
    <property type="match status" value="1"/>
</dbReference>
<dbReference type="RefSeq" id="WP_052288219.1">
    <property type="nucleotide sequence ID" value="NZ_QVFV01000001.1"/>
</dbReference>
<dbReference type="Proteomes" id="UP000292459">
    <property type="component" value="Unassembled WGS sequence"/>
</dbReference>
<evidence type="ECO:0000256" key="2">
    <source>
        <dbReference type="ARBA" id="ARBA00022481"/>
    </source>
</evidence>
<proteinExistence type="predicted"/>
<sequence length="210" mass="22041">MKMNFAYNLLKSLRSKKDEGGFTLIELLVVIIIIGILAAIALPSFLNQANRARETEATNAVGSLNRGQQAYYLERVNFATEFAQLDVGVAINSENYAYGTSADAQTPEQDVGDGQFIVDDADDPQVAAVVASPRDGLRGFVGFSYIDVQQIDDGAGGTIDKNVSVAALCREVAGDVADGGVANAPDAVDEPAAGTTAETLCEDTGMEAVN</sequence>
<dbReference type="PANTHER" id="PTHR30093:SF44">
    <property type="entry name" value="TYPE II SECRETION SYSTEM CORE PROTEIN G"/>
    <property type="match status" value="1"/>
</dbReference>
<dbReference type="Pfam" id="PF07963">
    <property type="entry name" value="N_methyl"/>
    <property type="match status" value="1"/>
</dbReference>
<evidence type="ECO:0000256" key="6">
    <source>
        <dbReference type="SAM" id="Phobius"/>
    </source>
</evidence>
<dbReference type="GO" id="GO:0016020">
    <property type="term" value="C:membrane"/>
    <property type="evidence" value="ECO:0007669"/>
    <property type="project" value="UniProtKB-SubCell"/>
</dbReference>
<evidence type="ECO:0000313" key="7">
    <source>
        <dbReference type="EMBL" id="RZM82258.1"/>
    </source>
</evidence>
<keyword evidence="4 6" id="KW-1133">Transmembrane helix</keyword>